<organism evidence="2 3">
    <name type="scientific">Anopheles christyi</name>
    <dbReference type="NCBI Taxonomy" id="43041"/>
    <lineage>
        <taxon>Eukaryota</taxon>
        <taxon>Metazoa</taxon>
        <taxon>Ecdysozoa</taxon>
        <taxon>Arthropoda</taxon>
        <taxon>Hexapoda</taxon>
        <taxon>Insecta</taxon>
        <taxon>Pterygota</taxon>
        <taxon>Neoptera</taxon>
        <taxon>Endopterygota</taxon>
        <taxon>Diptera</taxon>
        <taxon>Nematocera</taxon>
        <taxon>Culicoidea</taxon>
        <taxon>Culicidae</taxon>
        <taxon>Anophelinae</taxon>
        <taxon>Anopheles</taxon>
    </lineage>
</organism>
<keyword evidence="3" id="KW-1185">Reference proteome</keyword>
<accession>A0A182KIM8</accession>
<feature type="transmembrane region" description="Helical" evidence="1">
    <location>
        <begin position="110"/>
        <end position="130"/>
    </location>
</feature>
<dbReference type="VEuPathDB" id="VectorBase:ACHR014298"/>
<evidence type="ECO:0000313" key="2">
    <source>
        <dbReference type="EnsemblMetazoa" id="ACHR014298-PA"/>
    </source>
</evidence>
<evidence type="ECO:0000313" key="3">
    <source>
        <dbReference type="Proteomes" id="UP000075881"/>
    </source>
</evidence>
<keyword evidence="1" id="KW-0472">Membrane</keyword>
<sequence length="132" mass="14520">MVLQIQLVLEPPATNATLKWHIVRVCRLVVGQIVRSPKRTAADGAWVALFSCDLLLVLQQKKYRCKALPADITLERFPIVRPGAGRSIGRFVHTLGVCLQGSRIFKHLPATATAASPLFLYLLLVGPLVVQL</sequence>
<reference evidence="3" key="1">
    <citation type="submission" date="2013-03" db="EMBL/GenBank/DDBJ databases">
        <title>The Genome Sequence of Anopheles christyi ACHKN1017.</title>
        <authorList>
            <consortium name="The Broad Institute Genomics Platform"/>
            <person name="Neafsey D.E."/>
            <person name="Besansky N."/>
            <person name="Walker B."/>
            <person name="Young S.K."/>
            <person name="Zeng Q."/>
            <person name="Gargeya S."/>
            <person name="Fitzgerald M."/>
            <person name="Haas B."/>
            <person name="Abouelleil A."/>
            <person name="Allen A.W."/>
            <person name="Alvarado L."/>
            <person name="Arachchi H.M."/>
            <person name="Berlin A.M."/>
            <person name="Chapman S.B."/>
            <person name="Gainer-Dewar J."/>
            <person name="Goldberg J."/>
            <person name="Griggs A."/>
            <person name="Gujja S."/>
            <person name="Hansen M."/>
            <person name="Howarth C."/>
            <person name="Imamovic A."/>
            <person name="Ireland A."/>
            <person name="Larimer J."/>
            <person name="McCowan C."/>
            <person name="Murphy C."/>
            <person name="Pearson M."/>
            <person name="Poon T.W."/>
            <person name="Priest M."/>
            <person name="Roberts A."/>
            <person name="Saif S."/>
            <person name="Shea T."/>
            <person name="Sisk P."/>
            <person name="Sykes S."/>
            <person name="Wortman J."/>
            <person name="Nusbaum C."/>
            <person name="Birren B."/>
        </authorList>
    </citation>
    <scope>NUCLEOTIDE SEQUENCE [LARGE SCALE GENOMIC DNA]</scope>
    <source>
        <strain evidence="3">ACHKN1017</strain>
    </source>
</reference>
<reference evidence="2" key="2">
    <citation type="submission" date="2020-05" db="UniProtKB">
        <authorList>
            <consortium name="EnsemblMetazoa"/>
        </authorList>
    </citation>
    <scope>IDENTIFICATION</scope>
    <source>
        <strain evidence="2">ACHKN1017</strain>
    </source>
</reference>
<keyword evidence="1" id="KW-1133">Transmembrane helix</keyword>
<protein>
    <submittedName>
        <fullName evidence="2">Uncharacterized protein</fullName>
    </submittedName>
</protein>
<dbReference type="Proteomes" id="UP000075881">
    <property type="component" value="Unassembled WGS sequence"/>
</dbReference>
<keyword evidence="1" id="KW-0812">Transmembrane</keyword>
<dbReference type="EnsemblMetazoa" id="ACHR014298-RA">
    <property type="protein sequence ID" value="ACHR014298-PA"/>
    <property type="gene ID" value="ACHR014298"/>
</dbReference>
<dbReference type="AlphaFoldDB" id="A0A182KIM8"/>
<name>A0A182KIM8_9DIPT</name>
<evidence type="ECO:0000256" key="1">
    <source>
        <dbReference type="SAM" id="Phobius"/>
    </source>
</evidence>
<proteinExistence type="predicted"/>